<evidence type="ECO:0000256" key="5">
    <source>
        <dbReference type="ARBA" id="ARBA00023163"/>
    </source>
</evidence>
<keyword evidence="2" id="KW-0805">Transcription regulation</keyword>
<evidence type="ECO:0000256" key="3">
    <source>
        <dbReference type="ARBA" id="ARBA00023125"/>
    </source>
</evidence>
<dbReference type="SUPFAM" id="SSF47113">
    <property type="entry name" value="Histone-fold"/>
    <property type="match status" value="1"/>
</dbReference>
<feature type="compositionally biased region" description="Polar residues" evidence="8">
    <location>
        <begin position="183"/>
        <end position="194"/>
    </location>
</feature>
<feature type="compositionally biased region" description="Polar residues" evidence="8">
    <location>
        <begin position="267"/>
        <end position="300"/>
    </location>
</feature>
<feature type="region of interest" description="Disordered" evidence="8">
    <location>
        <begin position="167"/>
        <end position="194"/>
    </location>
</feature>
<keyword evidence="5" id="KW-0804">Transcription</keyword>
<feature type="domain" description="Core Histone H2A/H2B/H3" evidence="9">
    <location>
        <begin position="88"/>
        <end position="147"/>
    </location>
</feature>
<dbReference type="GO" id="GO:0000978">
    <property type="term" value="F:RNA polymerase II cis-regulatory region sequence-specific DNA binding"/>
    <property type="evidence" value="ECO:0007669"/>
    <property type="project" value="TreeGrafter"/>
</dbReference>
<dbReference type="EMBL" id="JANBPT010000544">
    <property type="protein sequence ID" value="KAJ1917358.1"/>
    <property type="molecule type" value="Genomic_DNA"/>
</dbReference>
<evidence type="ECO:0000313" key="10">
    <source>
        <dbReference type="EMBL" id="KAJ1917358.1"/>
    </source>
</evidence>
<keyword evidence="11" id="KW-1185">Reference proteome</keyword>
<dbReference type="Gene3D" id="1.10.20.10">
    <property type="entry name" value="Histone, subunit A"/>
    <property type="match status" value="1"/>
</dbReference>
<evidence type="ECO:0000256" key="4">
    <source>
        <dbReference type="ARBA" id="ARBA00023159"/>
    </source>
</evidence>
<keyword evidence="6" id="KW-0539">Nucleus</keyword>
<dbReference type="OrthoDB" id="1272441at2759"/>
<feature type="compositionally biased region" description="Polar residues" evidence="8">
    <location>
        <begin position="1"/>
        <end position="11"/>
    </location>
</feature>
<sequence>MADQSNPNYNLPGQVQQPGGYPGLNQQFMDPNLQLGLSAQAPPSYLNHAAGVPSSAHGHHSQALLPHQAQQLNLFWNAQVHDIQTGELEFKVHQLPLARIKKVMKTDEDVKVTRSEIMIHELTLRAWMHAEENKRRTLQRSDIASAITKTDMFDFLIDIVPREETVRATPTKSSDKPDFHSNLPHTNPHYSYMTTQFPQGHQYATADQSQIPPAGQSGLPQQQLMQMQYLRNQLMQQPPTPSGVNPGQSPIQGSQPGMLQGQGAQGFYSQPYATYQGQQGVAGSQPLMSPQHQRGGQQHYGNPPHQ</sequence>
<feature type="compositionally biased region" description="Polar residues" evidence="8">
    <location>
        <begin position="242"/>
        <end position="257"/>
    </location>
</feature>
<evidence type="ECO:0000313" key="11">
    <source>
        <dbReference type="Proteomes" id="UP001150569"/>
    </source>
</evidence>
<evidence type="ECO:0000256" key="1">
    <source>
        <dbReference type="ARBA" id="ARBA00004123"/>
    </source>
</evidence>
<dbReference type="PANTHER" id="PTHR10252:SF8">
    <property type="entry name" value="NUCLEAR TRANSCRIPTION FACTOR Y SUBUNIT GAMMA"/>
    <property type="match status" value="1"/>
</dbReference>
<dbReference type="GO" id="GO:0005634">
    <property type="term" value="C:nucleus"/>
    <property type="evidence" value="ECO:0007669"/>
    <property type="project" value="UniProtKB-SubCell"/>
</dbReference>
<evidence type="ECO:0000256" key="2">
    <source>
        <dbReference type="ARBA" id="ARBA00023015"/>
    </source>
</evidence>
<evidence type="ECO:0000256" key="6">
    <source>
        <dbReference type="ARBA" id="ARBA00023242"/>
    </source>
</evidence>
<comment type="subcellular location">
    <subcellularLocation>
        <location evidence="1">Nucleus</location>
    </subcellularLocation>
</comment>
<organism evidence="10 11">
    <name type="scientific">Tieghemiomyces parasiticus</name>
    <dbReference type="NCBI Taxonomy" id="78921"/>
    <lineage>
        <taxon>Eukaryota</taxon>
        <taxon>Fungi</taxon>
        <taxon>Fungi incertae sedis</taxon>
        <taxon>Zoopagomycota</taxon>
        <taxon>Kickxellomycotina</taxon>
        <taxon>Dimargaritomycetes</taxon>
        <taxon>Dimargaritales</taxon>
        <taxon>Dimargaritaceae</taxon>
        <taxon>Tieghemiomyces</taxon>
    </lineage>
</organism>
<accession>A0A9W7ZVB0</accession>
<dbReference type="AlphaFoldDB" id="A0A9W7ZVB0"/>
<feature type="region of interest" description="Disordered" evidence="8">
    <location>
        <begin position="235"/>
        <end position="306"/>
    </location>
</feature>
<protein>
    <submittedName>
        <fullName evidence="10">CCAAT- binding transcription factor component</fullName>
    </submittedName>
</protein>
<proteinExistence type="inferred from homology"/>
<dbReference type="CDD" id="cd22908">
    <property type="entry name" value="HFD_NFYC-like"/>
    <property type="match status" value="1"/>
</dbReference>
<dbReference type="InterPro" id="IPR009072">
    <property type="entry name" value="Histone-fold"/>
</dbReference>
<dbReference type="GO" id="GO:0046982">
    <property type="term" value="F:protein heterodimerization activity"/>
    <property type="evidence" value="ECO:0007669"/>
    <property type="project" value="InterPro"/>
</dbReference>
<comment type="similarity">
    <text evidence="7">Belongs to the NFYC/HAP5 subunit family.</text>
</comment>
<dbReference type="InterPro" id="IPR050568">
    <property type="entry name" value="Transcr_DNA_Rep_Reg"/>
</dbReference>
<dbReference type="FunFam" id="1.10.20.10:FF:000062">
    <property type="entry name" value="Nuclear transcription factor Y subunit C"/>
    <property type="match status" value="1"/>
</dbReference>
<keyword evidence="3" id="KW-0238">DNA-binding</keyword>
<gene>
    <name evidence="10" type="primary">HAP5_2</name>
    <name evidence="10" type="ORF">IWQ60_007802</name>
</gene>
<dbReference type="Proteomes" id="UP001150569">
    <property type="component" value="Unassembled WGS sequence"/>
</dbReference>
<dbReference type="PANTHER" id="PTHR10252">
    <property type="entry name" value="HISTONE-LIKE TRANSCRIPTION FACTOR CCAAT-RELATED"/>
    <property type="match status" value="1"/>
</dbReference>
<keyword evidence="4" id="KW-0010">Activator</keyword>
<evidence type="ECO:0000256" key="8">
    <source>
        <dbReference type="SAM" id="MobiDB-lite"/>
    </source>
</evidence>
<feature type="region of interest" description="Disordered" evidence="8">
    <location>
        <begin position="1"/>
        <end position="27"/>
    </location>
</feature>
<dbReference type="Pfam" id="PF00125">
    <property type="entry name" value="Histone"/>
    <property type="match status" value="1"/>
</dbReference>
<evidence type="ECO:0000259" key="9">
    <source>
        <dbReference type="Pfam" id="PF00125"/>
    </source>
</evidence>
<name>A0A9W7ZVB0_9FUNG</name>
<reference evidence="10" key="1">
    <citation type="submission" date="2022-07" db="EMBL/GenBank/DDBJ databases">
        <title>Phylogenomic reconstructions and comparative analyses of Kickxellomycotina fungi.</title>
        <authorList>
            <person name="Reynolds N.K."/>
            <person name="Stajich J.E."/>
            <person name="Barry K."/>
            <person name="Grigoriev I.V."/>
            <person name="Crous P."/>
            <person name="Smith M.E."/>
        </authorList>
    </citation>
    <scope>NUCLEOTIDE SEQUENCE</scope>
    <source>
        <strain evidence="10">RSA 861</strain>
    </source>
</reference>
<comment type="caution">
    <text evidence="10">The sequence shown here is derived from an EMBL/GenBank/DDBJ whole genome shotgun (WGS) entry which is preliminary data.</text>
</comment>
<evidence type="ECO:0000256" key="7">
    <source>
        <dbReference type="ARBA" id="ARBA00038129"/>
    </source>
</evidence>
<dbReference type="InterPro" id="IPR007125">
    <property type="entry name" value="H2A/H2B/H3"/>
</dbReference>
<dbReference type="GO" id="GO:0000981">
    <property type="term" value="F:DNA-binding transcription factor activity, RNA polymerase II-specific"/>
    <property type="evidence" value="ECO:0007669"/>
    <property type="project" value="TreeGrafter"/>
</dbReference>